<evidence type="ECO:0000256" key="1">
    <source>
        <dbReference type="SAM" id="Phobius"/>
    </source>
</evidence>
<dbReference type="RefSeq" id="WP_183863512.1">
    <property type="nucleotide sequence ID" value="NZ_JACHFH010000061.1"/>
</dbReference>
<evidence type="ECO:0000313" key="2">
    <source>
        <dbReference type="EMBL" id="MBB5337589.1"/>
    </source>
</evidence>
<sequence>MQQLDAANKIQLVVLFSTMGMLIVAVSNMVAGALSDKPPSRFGRRAIWIVGGAFAFMLSMIGASFSKGIVMLLIFWMIGQVAMNFIVVPMVAWIDYAPERQKGLASFAYGGFGYGSR</sequence>
<reference evidence="2 3" key="1">
    <citation type="submission" date="2020-08" db="EMBL/GenBank/DDBJ databases">
        <title>Genomic Encyclopedia of Type Strains, Phase IV (KMG-IV): sequencing the most valuable type-strain genomes for metagenomic binning, comparative biology and taxonomic classification.</title>
        <authorList>
            <person name="Goeker M."/>
        </authorList>
    </citation>
    <scope>NUCLEOTIDE SEQUENCE [LARGE SCALE GENOMIC DNA]</scope>
    <source>
        <strain evidence="2 3">DSM 24661</strain>
    </source>
</reference>
<keyword evidence="1" id="KW-1133">Transmembrane helix</keyword>
<protein>
    <submittedName>
        <fullName evidence="2">MFS family permease</fullName>
    </submittedName>
</protein>
<feature type="transmembrane region" description="Helical" evidence="1">
    <location>
        <begin position="69"/>
        <end position="94"/>
    </location>
</feature>
<feature type="transmembrane region" description="Helical" evidence="1">
    <location>
        <begin position="46"/>
        <end position="63"/>
    </location>
</feature>
<proteinExistence type="predicted"/>
<dbReference type="EMBL" id="JACHFH010000061">
    <property type="protein sequence ID" value="MBB5337589.1"/>
    <property type="molecule type" value="Genomic_DNA"/>
</dbReference>
<comment type="caution">
    <text evidence="2">The sequence shown here is derived from an EMBL/GenBank/DDBJ whole genome shotgun (WGS) entry which is preliminary data.</text>
</comment>
<dbReference type="InterPro" id="IPR036259">
    <property type="entry name" value="MFS_trans_sf"/>
</dbReference>
<keyword evidence="1" id="KW-0812">Transmembrane</keyword>
<keyword evidence="1" id="KW-0472">Membrane</keyword>
<keyword evidence="3" id="KW-1185">Reference proteome</keyword>
<gene>
    <name evidence="2" type="ORF">HNR32_002751</name>
</gene>
<evidence type="ECO:0000313" key="3">
    <source>
        <dbReference type="Proteomes" id="UP000559117"/>
    </source>
</evidence>
<organism evidence="2 3">
    <name type="scientific">Pectinatus brassicae</name>
    <dbReference type="NCBI Taxonomy" id="862415"/>
    <lineage>
        <taxon>Bacteria</taxon>
        <taxon>Bacillati</taxon>
        <taxon>Bacillota</taxon>
        <taxon>Negativicutes</taxon>
        <taxon>Selenomonadales</taxon>
        <taxon>Selenomonadaceae</taxon>
        <taxon>Pectinatus</taxon>
    </lineage>
</organism>
<name>A0A840UKQ0_9FIRM</name>
<dbReference type="AlphaFoldDB" id="A0A840UKQ0"/>
<dbReference type="Proteomes" id="UP000559117">
    <property type="component" value="Unassembled WGS sequence"/>
</dbReference>
<feature type="transmembrane region" description="Helical" evidence="1">
    <location>
        <begin position="12"/>
        <end position="34"/>
    </location>
</feature>
<accession>A0A840UKQ0</accession>
<dbReference type="Gene3D" id="1.20.1250.20">
    <property type="entry name" value="MFS general substrate transporter like domains"/>
    <property type="match status" value="1"/>
</dbReference>
<dbReference type="SUPFAM" id="SSF103473">
    <property type="entry name" value="MFS general substrate transporter"/>
    <property type="match status" value="1"/>
</dbReference>